<gene>
    <name evidence="9" type="ORF">DD235_06155</name>
</gene>
<keyword evidence="6 9" id="KW-0067">ATP-binding</keyword>
<evidence type="ECO:0000313" key="10">
    <source>
        <dbReference type="Proteomes" id="UP000245212"/>
    </source>
</evidence>
<accession>A0A2V1K191</accession>
<comment type="caution">
    <text evidence="9">The sequence shown here is derived from an EMBL/GenBank/DDBJ whole genome shotgun (WGS) entry which is preliminary data.</text>
</comment>
<dbReference type="Gene3D" id="3.40.50.300">
    <property type="entry name" value="P-loop containing nucleotide triphosphate hydrolases"/>
    <property type="match status" value="2"/>
</dbReference>
<comment type="subcellular location">
    <subcellularLocation>
        <location evidence="1">Cell inner membrane</location>
        <topology evidence="1">Peripheral membrane protein</topology>
    </subcellularLocation>
</comment>
<dbReference type="SMART" id="SM00382">
    <property type="entry name" value="AAA"/>
    <property type="match status" value="2"/>
</dbReference>
<reference evidence="10" key="1">
    <citation type="submission" date="2018-05" db="EMBL/GenBank/DDBJ databases">
        <authorList>
            <person name="Li Y."/>
        </authorList>
    </citation>
    <scope>NUCLEOTIDE SEQUENCE [LARGE SCALE GENOMIC DNA]</scope>
    <source>
        <strain evidence="10">3d-2-2</strain>
    </source>
</reference>
<dbReference type="GO" id="GO:0016887">
    <property type="term" value="F:ATP hydrolysis activity"/>
    <property type="evidence" value="ECO:0007669"/>
    <property type="project" value="InterPro"/>
</dbReference>
<evidence type="ECO:0000256" key="1">
    <source>
        <dbReference type="ARBA" id="ARBA00004417"/>
    </source>
</evidence>
<evidence type="ECO:0000256" key="6">
    <source>
        <dbReference type="ARBA" id="ARBA00022840"/>
    </source>
</evidence>
<dbReference type="Pfam" id="PF08352">
    <property type="entry name" value="oligo_HPY"/>
    <property type="match status" value="2"/>
</dbReference>
<evidence type="ECO:0000256" key="2">
    <source>
        <dbReference type="ARBA" id="ARBA00005417"/>
    </source>
</evidence>
<proteinExistence type="inferred from homology"/>
<evidence type="ECO:0000256" key="7">
    <source>
        <dbReference type="ARBA" id="ARBA00023136"/>
    </source>
</evidence>
<dbReference type="PANTHER" id="PTHR43297">
    <property type="entry name" value="OLIGOPEPTIDE TRANSPORT ATP-BINDING PROTEIN APPD"/>
    <property type="match status" value="1"/>
</dbReference>
<dbReference type="CDD" id="cd03257">
    <property type="entry name" value="ABC_NikE_OppD_transporters"/>
    <property type="match status" value="2"/>
</dbReference>
<dbReference type="GO" id="GO:0015833">
    <property type="term" value="P:peptide transport"/>
    <property type="evidence" value="ECO:0007669"/>
    <property type="project" value="InterPro"/>
</dbReference>
<feature type="domain" description="ABC transporter" evidence="8">
    <location>
        <begin position="5"/>
        <end position="259"/>
    </location>
</feature>
<dbReference type="AlphaFoldDB" id="A0A2V1K191"/>
<dbReference type="InterPro" id="IPR050388">
    <property type="entry name" value="ABC_Ni/Peptide_Import"/>
</dbReference>
<dbReference type="PANTHER" id="PTHR43297:SF2">
    <property type="entry name" value="DIPEPTIDE TRANSPORT ATP-BINDING PROTEIN DPPD"/>
    <property type="match status" value="1"/>
</dbReference>
<keyword evidence="10" id="KW-1185">Reference proteome</keyword>
<feature type="domain" description="ABC transporter" evidence="8">
    <location>
        <begin position="280"/>
        <end position="526"/>
    </location>
</feature>
<dbReference type="SUPFAM" id="SSF52540">
    <property type="entry name" value="P-loop containing nucleoside triphosphate hydrolases"/>
    <property type="match status" value="2"/>
</dbReference>
<keyword evidence="4" id="KW-1003">Cell membrane</keyword>
<comment type="similarity">
    <text evidence="2">Belongs to the ABC transporter superfamily.</text>
</comment>
<evidence type="ECO:0000259" key="8">
    <source>
        <dbReference type="PROSITE" id="PS50893"/>
    </source>
</evidence>
<dbReference type="EMBL" id="QETA01000002">
    <property type="protein sequence ID" value="PWF23911.1"/>
    <property type="molecule type" value="Genomic_DNA"/>
</dbReference>
<dbReference type="Proteomes" id="UP000245212">
    <property type="component" value="Unassembled WGS sequence"/>
</dbReference>
<dbReference type="NCBIfam" id="NF008453">
    <property type="entry name" value="PRK11308.1"/>
    <property type="match status" value="2"/>
</dbReference>
<keyword evidence="3" id="KW-0813">Transport</keyword>
<dbReference type="Pfam" id="PF00005">
    <property type="entry name" value="ABC_tran"/>
    <property type="match status" value="2"/>
</dbReference>
<protein>
    <submittedName>
        <fullName evidence="9">Microcin ABC transporter ATP-binding protein</fullName>
    </submittedName>
</protein>
<name>A0A2V1K191_9BURK</name>
<keyword evidence="5" id="KW-0547">Nucleotide-binding</keyword>
<dbReference type="InterPro" id="IPR003439">
    <property type="entry name" value="ABC_transporter-like_ATP-bd"/>
</dbReference>
<dbReference type="PROSITE" id="PS00211">
    <property type="entry name" value="ABC_TRANSPORTER_1"/>
    <property type="match status" value="2"/>
</dbReference>
<sequence>MSLALKIDHLSLRLPLQGDRPYAIEGLSLSIPVGGTLCVAGESGSGKSALALAIMGLLPPGIRPEQGTIDVAGHTVLADGRYIAERQLRQWRGARMTMVFQEPMTALNPLMTCGRQVDEALRLHGRLSRAVRRARILEMFAAVQLDAPERIFRSYPHQLSGGQRQRVVLSMAMILRPALLICDEPTTALDVTTQAEILALITRLQQEQGTTVLLITHDLGVAARMGGDLLVMHEGQVIEQGAVADVLVRPEHPYTRRLLAAVPSMVPPDSRPEPETPVMLAGRGVRKRYRHGSLWRQTEQEVLRSVDLSVRAGEIVGVVGESGSGKSTLARCLVRLEMPNAGKIEWQGWPVEGLPEQQLRDARHLVQIISQDPGRSLNPRRRIGDTLAEGALNRGMPAAEAQRLARGLLEQVQLPPDALNRYPHQFSGGQRQRLAIARALACRPRVLIADEAVSALDVTTQAHIVALLRDLQSRLDLGIVFITHDLRVAAQLCDRVLVLRRGRVVEQGRTAAVFGQPRHEYTRSLLAAAPVLPMPALDPELQT</sequence>
<dbReference type="InterPro" id="IPR027417">
    <property type="entry name" value="P-loop_NTPase"/>
</dbReference>
<evidence type="ECO:0000256" key="3">
    <source>
        <dbReference type="ARBA" id="ARBA00022448"/>
    </source>
</evidence>
<keyword evidence="7" id="KW-0472">Membrane</keyword>
<organism evidence="9 10">
    <name type="scientific">Corticimicrobacter populi</name>
    <dbReference type="NCBI Taxonomy" id="2175229"/>
    <lineage>
        <taxon>Bacteria</taxon>
        <taxon>Pseudomonadati</taxon>
        <taxon>Pseudomonadota</taxon>
        <taxon>Betaproteobacteria</taxon>
        <taxon>Burkholderiales</taxon>
        <taxon>Alcaligenaceae</taxon>
        <taxon>Corticimicrobacter</taxon>
    </lineage>
</organism>
<dbReference type="GO" id="GO:0005886">
    <property type="term" value="C:plasma membrane"/>
    <property type="evidence" value="ECO:0007669"/>
    <property type="project" value="UniProtKB-SubCell"/>
</dbReference>
<dbReference type="InterPro" id="IPR003593">
    <property type="entry name" value="AAA+_ATPase"/>
</dbReference>
<dbReference type="PROSITE" id="PS50893">
    <property type="entry name" value="ABC_TRANSPORTER_2"/>
    <property type="match status" value="2"/>
</dbReference>
<dbReference type="InterPro" id="IPR013563">
    <property type="entry name" value="Oligopep_ABC_C"/>
</dbReference>
<dbReference type="InterPro" id="IPR017871">
    <property type="entry name" value="ABC_transporter-like_CS"/>
</dbReference>
<evidence type="ECO:0000256" key="4">
    <source>
        <dbReference type="ARBA" id="ARBA00022475"/>
    </source>
</evidence>
<evidence type="ECO:0000313" key="9">
    <source>
        <dbReference type="EMBL" id="PWF23911.1"/>
    </source>
</evidence>
<dbReference type="NCBIfam" id="NF007739">
    <property type="entry name" value="PRK10419.1"/>
    <property type="match status" value="2"/>
</dbReference>
<evidence type="ECO:0000256" key="5">
    <source>
        <dbReference type="ARBA" id="ARBA00022741"/>
    </source>
</evidence>
<dbReference type="GO" id="GO:0005524">
    <property type="term" value="F:ATP binding"/>
    <property type="evidence" value="ECO:0007669"/>
    <property type="project" value="UniProtKB-KW"/>
</dbReference>
<dbReference type="RefSeq" id="WP_109061190.1">
    <property type="nucleotide sequence ID" value="NZ_QETA01000002.1"/>
</dbReference>